<keyword evidence="1" id="KW-1133">Transmembrane helix</keyword>
<evidence type="ECO:0000313" key="2">
    <source>
        <dbReference type="EMBL" id="QKO28911.1"/>
    </source>
</evidence>
<accession>A0A6N0C8G5</accession>
<dbReference type="InterPro" id="IPR010639">
    <property type="entry name" value="Actin-rearrang-inducing_fac"/>
</dbReference>
<name>A0A6N0C8G5_9ABAC</name>
<dbReference type="EMBL" id="MN481987">
    <property type="protein sequence ID" value="QKO28911.1"/>
    <property type="molecule type" value="Genomic_DNA"/>
</dbReference>
<keyword evidence="1" id="KW-0812">Transmembrane</keyword>
<sequence>MAAVALSCIARSILTLVVGVAFAILGIAGISESSYALIIDYANGSPVFNCSGFVLVYGVNLVIVGGGILFTDKLHCLQYLLVCLTLLASHATLTVIVLICTYNWVVEYGHIPALDAYVREHDRESVCWNGIVRLDYNSLAFDTNCYRIAETTYCALCRKEYYSDEMTFLKLNRFELAFVLVLLLTLNGYTLWKLHEIYTSSHYYHHDNKVTAQLSTSTSLESISATAPPPQEYYAVPKNNKPIILEPPTTTTTTTFTSSYWHNNEENLLLPPPPKSWIFVDH</sequence>
<protein>
    <submittedName>
        <fullName evidence="2">Arif1</fullName>
    </submittedName>
</protein>
<proteinExistence type="predicted"/>
<organism evidence="2">
    <name type="scientific">Spodoptera exigua multiple nucleopolyhedrovirus</name>
    <dbReference type="NCBI Taxonomy" id="10454"/>
    <lineage>
        <taxon>Viruses</taxon>
        <taxon>Viruses incertae sedis</taxon>
        <taxon>Naldaviricetes</taxon>
        <taxon>Lefavirales</taxon>
        <taxon>Baculoviridae</taxon>
        <taxon>Alphabaculovirus</taxon>
    </lineage>
</organism>
<feature type="transmembrane region" description="Helical" evidence="1">
    <location>
        <begin position="12"/>
        <end position="31"/>
    </location>
</feature>
<feature type="transmembrane region" description="Helical" evidence="1">
    <location>
        <begin position="174"/>
        <end position="192"/>
    </location>
</feature>
<keyword evidence="1" id="KW-0472">Membrane</keyword>
<feature type="transmembrane region" description="Helical" evidence="1">
    <location>
        <begin position="51"/>
        <end position="70"/>
    </location>
</feature>
<feature type="transmembrane region" description="Helical" evidence="1">
    <location>
        <begin position="79"/>
        <end position="105"/>
    </location>
</feature>
<reference evidence="2" key="1">
    <citation type="submission" date="2019-09" db="EMBL/GenBank/DDBJ databases">
        <authorList>
            <person name="Tao P."/>
            <person name="Yang T."/>
            <person name="Chen J."/>
            <person name="Lin C."/>
            <person name="Hu J."/>
            <person name="Zhu Y."/>
            <person name="Lv H."/>
            <person name="Tian M."/>
            <person name="Gao Q."/>
            <person name="Jia J."/>
        </authorList>
    </citation>
    <scope>NUCLEOTIDE SEQUENCE</scope>
    <source>
        <strain evidence="2">WV103</strain>
    </source>
</reference>
<dbReference type="Pfam" id="PF06770">
    <property type="entry name" value="Arif-1"/>
    <property type="match status" value="1"/>
</dbReference>
<evidence type="ECO:0000256" key="1">
    <source>
        <dbReference type="SAM" id="Phobius"/>
    </source>
</evidence>